<dbReference type="EMBL" id="SSNT01000005">
    <property type="protein sequence ID" value="THF81093.1"/>
    <property type="molecule type" value="Genomic_DNA"/>
</dbReference>
<name>A0A4V6RXM6_9BACI</name>
<sequence>MKINFKNLTVQVIIGILLGITVGFIFPEFGAQLKVLADIFIKLIKMVIAPIIFFTIVIGIGSMGDLKKVGRIGGKALLYFEIVTTFALAIGILVVSIIQPGNGFNTSGAEGADVSEYTTQAEESSHGMMDFIMSIVPENAVAALAGGELLPILFFAVLFGLATASLGEKAAPVISLFEKLTDIFFAIVNMVMKMSPIAAFGAMAYTIGNFGLGSLVSLGKLMGSVYITMFLFIVIILGAIAKYYKFNIFSFIKYIKEEILLVLGTSSSESALPKLMQKLERYGCSKSVVGLVVPTGYSFNLDGTSIYLSMAAVFIAQAYGIDLTIWQLATLLGVLMLTSKGAAGVTGSGFITLAATLAAFPMIPVEGMALILGVDRFMSEARAITNLIGNGVATVVVSKMENEFDPDGYVEKEDEVDSPTIESSVHMVAK</sequence>
<keyword evidence="9" id="KW-1185">Reference proteome</keyword>
<keyword evidence="5" id="KW-0769">Symport</keyword>
<reference evidence="8 9" key="1">
    <citation type="submission" date="2019-04" db="EMBL/GenBank/DDBJ databases">
        <title>Bacillus sediminilitoris sp. nov., isolated from a tidal flat sediment on the East China Sea.</title>
        <authorList>
            <person name="Wei Y."/>
            <person name="Mao H."/>
            <person name="Fang J."/>
        </authorList>
    </citation>
    <scope>NUCLEOTIDE SEQUENCE [LARGE SCALE GENOMIC DNA]</scope>
    <source>
        <strain evidence="8 9">DSL-17</strain>
    </source>
</reference>
<evidence type="ECO:0000256" key="5">
    <source>
        <dbReference type="ARBA" id="ARBA00022847"/>
    </source>
</evidence>
<keyword evidence="7" id="KW-0472">Membrane</keyword>
<dbReference type="GO" id="GO:0015138">
    <property type="term" value="F:fumarate transmembrane transporter activity"/>
    <property type="evidence" value="ECO:0007669"/>
    <property type="project" value="TreeGrafter"/>
</dbReference>
<keyword evidence="3" id="KW-1003">Cell membrane</keyword>
<organism evidence="8 9">
    <name type="scientific">Metabacillus sediminilitoris</name>
    <dbReference type="NCBI Taxonomy" id="2567941"/>
    <lineage>
        <taxon>Bacteria</taxon>
        <taxon>Bacillati</taxon>
        <taxon>Bacillota</taxon>
        <taxon>Bacilli</taxon>
        <taxon>Bacillales</taxon>
        <taxon>Bacillaceae</taxon>
        <taxon>Metabacillus</taxon>
    </lineage>
</organism>
<dbReference type="GO" id="GO:0015366">
    <property type="term" value="F:malate:proton symporter activity"/>
    <property type="evidence" value="ECO:0007669"/>
    <property type="project" value="TreeGrafter"/>
</dbReference>
<evidence type="ECO:0000256" key="7">
    <source>
        <dbReference type="ARBA" id="ARBA00023136"/>
    </source>
</evidence>
<proteinExistence type="predicted"/>
<dbReference type="Pfam" id="PF00375">
    <property type="entry name" value="SDF"/>
    <property type="match status" value="1"/>
</dbReference>
<dbReference type="PANTHER" id="PTHR42865">
    <property type="entry name" value="PROTON/GLUTAMATE-ASPARTATE SYMPORTER"/>
    <property type="match status" value="1"/>
</dbReference>
<dbReference type="PRINTS" id="PR00173">
    <property type="entry name" value="EDTRNSPORT"/>
</dbReference>
<evidence type="ECO:0000313" key="9">
    <source>
        <dbReference type="Proteomes" id="UP000310334"/>
    </source>
</evidence>
<dbReference type="GO" id="GO:0070778">
    <property type="term" value="P:L-aspartate transmembrane transport"/>
    <property type="evidence" value="ECO:0007669"/>
    <property type="project" value="TreeGrafter"/>
</dbReference>
<dbReference type="AlphaFoldDB" id="A0A4V6RXM6"/>
<evidence type="ECO:0000256" key="2">
    <source>
        <dbReference type="ARBA" id="ARBA00022448"/>
    </source>
</evidence>
<dbReference type="SUPFAM" id="SSF118215">
    <property type="entry name" value="Proton glutamate symport protein"/>
    <property type="match status" value="1"/>
</dbReference>
<dbReference type="RefSeq" id="WP_136352667.1">
    <property type="nucleotide sequence ID" value="NZ_CP046266.1"/>
</dbReference>
<keyword evidence="4" id="KW-0812">Transmembrane</keyword>
<dbReference type="InterPro" id="IPR001991">
    <property type="entry name" value="Na-dicarboxylate_symporter"/>
</dbReference>
<evidence type="ECO:0000256" key="3">
    <source>
        <dbReference type="ARBA" id="ARBA00022475"/>
    </source>
</evidence>
<comment type="subcellular location">
    <subcellularLocation>
        <location evidence="1">Cell membrane</location>
        <topology evidence="1">Multi-pass membrane protein</topology>
    </subcellularLocation>
</comment>
<evidence type="ECO:0000256" key="1">
    <source>
        <dbReference type="ARBA" id="ARBA00004651"/>
    </source>
</evidence>
<keyword evidence="2" id="KW-0813">Transport</keyword>
<dbReference type="GO" id="GO:0015141">
    <property type="term" value="F:succinate transmembrane transporter activity"/>
    <property type="evidence" value="ECO:0007669"/>
    <property type="project" value="TreeGrafter"/>
</dbReference>
<dbReference type="NCBIfam" id="NF002461">
    <property type="entry name" value="PRK01663.1"/>
    <property type="match status" value="1"/>
</dbReference>
<dbReference type="InterPro" id="IPR036458">
    <property type="entry name" value="Na:dicarbo_symporter_sf"/>
</dbReference>
<dbReference type="GO" id="GO:0005886">
    <property type="term" value="C:plasma membrane"/>
    <property type="evidence" value="ECO:0007669"/>
    <property type="project" value="UniProtKB-SubCell"/>
</dbReference>
<evidence type="ECO:0000256" key="4">
    <source>
        <dbReference type="ARBA" id="ARBA00022692"/>
    </source>
</evidence>
<dbReference type="Proteomes" id="UP000310334">
    <property type="component" value="Unassembled WGS sequence"/>
</dbReference>
<gene>
    <name evidence="8" type="ORF">E6W99_08020</name>
</gene>
<accession>A0A4V6RXM6</accession>
<dbReference type="OrthoDB" id="9768885at2"/>
<keyword evidence="6" id="KW-1133">Transmembrane helix</keyword>
<protein>
    <submittedName>
        <fullName evidence="8">Dicarboxylate/amino acid:cation symporter</fullName>
    </submittedName>
</protein>
<dbReference type="FunFam" id="1.10.3860.10:FF:000001">
    <property type="entry name" value="C4-dicarboxylate transport protein"/>
    <property type="match status" value="1"/>
</dbReference>
<dbReference type="Gene3D" id="1.10.3860.10">
    <property type="entry name" value="Sodium:dicarboxylate symporter"/>
    <property type="match status" value="1"/>
</dbReference>
<dbReference type="PROSITE" id="PS00714">
    <property type="entry name" value="NA_DICARBOXYL_SYMP_2"/>
    <property type="match status" value="1"/>
</dbReference>
<dbReference type="PANTHER" id="PTHR42865:SF1">
    <property type="entry name" value="AEROBIC C4-DICARBOXYLATE TRANSPORT PROTEIN"/>
    <property type="match status" value="1"/>
</dbReference>
<evidence type="ECO:0000313" key="8">
    <source>
        <dbReference type="EMBL" id="THF81093.1"/>
    </source>
</evidence>
<comment type="caution">
    <text evidence="8">The sequence shown here is derived from an EMBL/GenBank/DDBJ whole genome shotgun (WGS) entry which is preliminary data.</text>
</comment>
<evidence type="ECO:0000256" key="6">
    <source>
        <dbReference type="ARBA" id="ARBA00022989"/>
    </source>
</evidence>
<dbReference type="InterPro" id="IPR018107">
    <property type="entry name" value="Na-dicarboxylate_symporter_CS"/>
</dbReference>